<evidence type="ECO:0008006" key="2">
    <source>
        <dbReference type="Google" id="ProtNLM"/>
    </source>
</evidence>
<accession>A0A6J7WDB7</accession>
<gene>
    <name evidence="1" type="ORF">UFOVP160_29</name>
</gene>
<sequence>MRNLLSGLLALLITFGGGYWYGGNEEKKAQQAEVDKLNLEARAKEAALTVAVTTTADALRKTNEKAKLATKERDAAIDSGALRLRVKATCPVPATADTAVAAGNSGGASSAELDRETAKALITIAEEGDRAITKLNACITLYNNARSKQ</sequence>
<organism evidence="1">
    <name type="scientific">uncultured Caudovirales phage</name>
    <dbReference type="NCBI Taxonomy" id="2100421"/>
    <lineage>
        <taxon>Viruses</taxon>
        <taxon>Duplodnaviria</taxon>
        <taxon>Heunggongvirae</taxon>
        <taxon>Uroviricota</taxon>
        <taxon>Caudoviricetes</taxon>
        <taxon>Peduoviridae</taxon>
        <taxon>Maltschvirus</taxon>
        <taxon>Maltschvirus maltsch</taxon>
    </lineage>
</organism>
<proteinExistence type="predicted"/>
<reference evidence="1" key="1">
    <citation type="submission" date="2020-05" db="EMBL/GenBank/DDBJ databases">
        <authorList>
            <person name="Chiriac C."/>
            <person name="Salcher M."/>
            <person name="Ghai R."/>
            <person name="Kavagutti S V."/>
        </authorList>
    </citation>
    <scope>NUCLEOTIDE SEQUENCE</scope>
</reference>
<name>A0A6J7WDB7_9CAUD</name>
<protein>
    <recommendedName>
        <fullName evidence="2">Spanin, inner membrane subunit</fullName>
    </recommendedName>
</protein>
<dbReference type="EMBL" id="LR798210">
    <property type="protein sequence ID" value="CAB5187301.1"/>
    <property type="molecule type" value="Genomic_DNA"/>
</dbReference>
<evidence type="ECO:0000313" key="1">
    <source>
        <dbReference type="EMBL" id="CAB5187301.1"/>
    </source>
</evidence>